<keyword evidence="8" id="KW-0812">Transmembrane</keyword>
<evidence type="ECO:0000313" key="9">
    <source>
        <dbReference type="EMBL" id="CAK9320578.1"/>
    </source>
</evidence>
<evidence type="ECO:0000256" key="7">
    <source>
        <dbReference type="RuleBase" id="RU367102"/>
    </source>
</evidence>
<evidence type="ECO:0000256" key="1">
    <source>
        <dbReference type="ARBA" id="ARBA00004613"/>
    </source>
</evidence>
<reference evidence="9 10" key="1">
    <citation type="submission" date="2024-03" db="EMBL/GenBank/DDBJ databases">
        <authorList>
            <person name="Gkanogiannis A."/>
            <person name="Becerra Lopez-Lavalle L."/>
        </authorList>
    </citation>
    <scope>NUCLEOTIDE SEQUENCE [LARGE SCALE GENOMIC DNA]</scope>
</reference>
<comment type="function">
    <text evidence="7">Controls stomatal patterning.</text>
</comment>
<dbReference type="InterPro" id="IPR039455">
    <property type="entry name" value="EPFL"/>
</dbReference>
<dbReference type="Proteomes" id="UP001642487">
    <property type="component" value="Chromosome 4"/>
</dbReference>
<keyword evidence="10" id="KW-1185">Reference proteome</keyword>
<keyword evidence="8" id="KW-1133">Transmembrane helix</keyword>
<dbReference type="EMBL" id="OZ021738">
    <property type="protein sequence ID" value="CAK9320578.1"/>
    <property type="molecule type" value="Genomic_DNA"/>
</dbReference>
<dbReference type="PANTHER" id="PTHR33109">
    <property type="entry name" value="EPIDERMAL PATTERNING FACTOR-LIKE PROTEIN 4"/>
    <property type="match status" value="1"/>
</dbReference>
<feature type="transmembrane region" description="Helical" evidence="8">
    <location>
        <begin position="115"/>
        <end position="134"/>
    </location>
</feature>
<dbReference type="PANTHER" id="PTHR33109:SF102">
    <property type="entry name" value="EPIDERMAL PATTERNING FACTOR-LIKE PROTEIN 1"/>
    <property type="match status" value="1"/>
</dbReference>
<proteinExistence type="inferred from homology"/>
<sequence length="282" mass="31807">MERRQAGNLQLTFFHVMEATTCNTCPIKTIQFGGYGREAGVQTEACNSQVRQSVKYIVIFTEDLTSLWHRNQAVSAVVPSNQSYQKSSQASDGQPKAVEWKNRASFVCDVDTPNLFSLTVLFLSLYLWLWFGGWKWNKVTEKSGNWVFIAYDFYSFASLDPCVPGINDLMTTMNLPTVWATSLLIVLLHLLLLLSASSPPRGIFFEDKTRLGSTPPSCHNKCNECHPCMAVQVPSMPARAGRLDSHSALPMRFFDSSSQGNRYSFYKPLGWKCRCGNHFFNP</sequence>
<evidence type="ECO:0000313" key="10">
    <source>
        <dbReference type="Proteomes" id="UP001642487"/>
    </source>
</evidence>
<evidence type="ECO:0000256" key="5">
    <source>
        <dbReference type="ARBA" id="ARBA00022729"/>
    </source>
</evidence>
<keyword evidence="8" id="KW-0472">Membrane</keyword>
<keyword evidence="4 7" id="KW-0964">Secreted</keyword>
<organism evidence="9 10">
    <name type="scientific">Citrullus colocynthis</name>
    <name type="common">colocynth</name>
    <dbReference type="NCBI Taxonomy" id="252529"/>
    <lineage>
        <taxon>Eukaryota</taxon>
        <taxon>Viridiplantae</taxon>
        <taxon>Streptophyta</taxon>
        <taxon>Embryophyta</taxon>
        <taxon>Tracheophyta</taxon>
        <taxon>Spermatophyta</taxon>
        <taxon>Magnoliopsida</taxon>
        <taxon>eudicotyledons</taxon>
        <taxon>Gunneridae</taxon>
        <taxon>Pentapetalae</taxon>
        <taxon>rosids</taxon>
        <taxon>fabids</taxon>
        <taxon>Cucurbitales</taxon>
        <taxon>Cucurbitaceae</taxon>
        <taxon>Benincaseae</taxon>
        <taxon>Citrullus</taxon>
    </lineage>
</organism>
<comment type="similarity">
    <text evidence="2 7">Belongs to the plant cysteine rich small secretory peptide family. Epidermal patterning factor subfamily.</text>
</comment>
<keyword evidence="6" id="KW-1015">Disulfide bond</keyword>
<evidence type="ECO:0000256" key="4">
    <source>
        <dbReference type="ARBA" id="ARBA00022525"/>
    </source>
</evidence>
<dbReference type="Pfam" id="PF17181">
    <property type="entry name" value="EPF"/>
    <property type="match status" value="1"/>
</dbReference>
<keyword evidence="3 7" id="KW-0217">Developmental protein</keyword>
<gene>
    <name evidence="9" type="ORF">CITCOLO1_LOCUS12629</name>
</gene>
<accession>A0ABP0YJC0</accession>
<name>A0ABP0YJC0_9ROSI</name>
<feature type="transmembrane region" description="Helical" evidence="8">
    <location>
        <begin position="178"/>
        <end position="196"/>
    </location>
</feature>
<comment type="subcellular location">
    <subcellularLocation>
        <location evidence="1 7">Secreted</location>
    </subcellularLocation>
</comment>
<evidence type="ECO:0000256" key="3">
    <source>
        <dbReference type="ARBA" id="ARBA00022473"/>
    </source>
</evidence>
<evidence type="ECO:0000256" key="6">
    <source>
        <dbReference type="ARBA" id="ARBA00023157"/>
    </source>
</evidence>
<evidence type="ECO:0000256" key="8">
    <source>
        <dbReference type="SAM" id="Phobius"/>
    </source>
</evidence>
<keyword evidence="5" id="KW-0732">Signal</keyword>
<protein>
    <recommendedName>
        <fullName evidence="7">Epidermal patterning factor-like protein</fullName>
    </recommendedName>
</protein>
<evidence type="ECO:0000256" key="2">
    <source>
        <dbReference type="ARBA" id="ARBA00008127"/>
    </source>
</evidence>